<sequence>MSDPWDEAQVRARAMSGSLDQRLEVIRDACRSLAPAYDAAVDALVDRLRAVDAGSAAPDVGDAFPDFALPDQAGRLWRLHVMRDGRPIVVALHRGGWCDFCQVNLWALAEAHERILRAGGDIVAVAPQRAAWGARHRAGAGARFPMLSDVGGGVATLLGLSVVIDARLCDAFAAFDLNLAETNGDQGLLLPIPATFVIGRDGRVCARHIDVDPRRRMDVGAMVQAVSIAASRA</sequence>
<dbReference type="SUPFAM" id="SSF52833">
    <property type="entry name" value="Thioredoxin-like"/>
    <property type="match status" value="1"/>
</dbReference>
<organism evidence="2 3">
    <name type="scientific">Rubrimonas cliftonensis</name>
    <dbReference type="NCBI Taxonomy" id="89524"/>
    <lineage>
        <taxon>Bacteria</taxon>
        <taxon>Pseudomonadati</taxon>
        <taxon>Pseudomonadota</taxon>
        <taxon>Alphaproteobacteria</taxon>
        <taxon>Rhodobacterales</taxon>
        <taxon>Paracoccaceae</taxon>
        <taxon>Rubrimonas</taxon>
    </lineage>
</organism>
<dbReference type="Pfam" id="PF00578">
    <property type="entry name" value="AhpC-TSA"/>
    <property type="match status" value="1"/>
</dbReference>
<gene>
    <name evidence="2" type="ORF">SAMN05444370_11293</name>
</gene>
<dbReference type="EMBL" id="FNQM01000012">
    <property type="protein sequence ID" value="SEA80969.1"/>
    <property type="molecule type" value="Genomic_DNA"/>
</dbReference>
<accession>A0A1H4E843</accession>
<evidence type="ECO:0000313" key="3">
    <source>
        <dbReference type="Proteomes" id="UP000198703"/>
    </source>
</evidence>
<dbReference type="OrthoDB" id="9809746at2"/>
<dbReference type="STRING" id="89524.SAMN05444370_11293"/>
<feature type="domain" description="Thioredoxin" evidence="1">
    <location>
        <begin position="58"/>
        <end position="231"/>
    </location>
</feature>
<name>A0A1H4E843_9RHOB</name>
<dbReference type="Proteomes" id="UP000198703">
    <property type="component" value="Unassembled WGS sequence"/>
</dbReference>
<dbReference type="Gene3D" id="3.40.30.10">
    <property type="entry name" value="Glutaredoxin"/>
    <property type="match status" value="1"/>
</dbReference>
<dbReference type="RefSeq" id="WP_093255068.1">
    <property type="nucleotide sequence ID" value="NZ_FNQM01000012.1"/>
</dbReference>
<dbReference type="GO" id="GO:0016209">
    <property type="term" value="F:antioxidant activity"/>
    <property type="evidence" value="ECO:0007669"/>
    <property type="project" value="InterPro"/>
</dbReference>
<evidence type="ECO:0000259" key="1">
    <source>
        <dbReference type="PROSITE" id="PS51352"/>
    </source>
</evidence>
<protein>
    <submittedName>
        <fullName evidence="2">Peroxiredoxin</fullName>
    </submittedName>
</protein>
<dbReference type="InterPro" id="IPR000866">
    <property type="entry name" value="AhpC/TSA"/>
</dbReference>
<keyword evidence="3" id="KW-1185">Reference proteome</keyword>
<dbReference type="PROSITE" id="PS51352">
    <property type="entry name" value="THIOREDOXIN_2"/>
    <property type="match status" value="1"/>
</dbReference>
<evidence type="ECO:0000313" key="2">
    <source>
        <dbReference type="EMBL" id="SEA80969.1"/>
    </source>
</evidence>
<dbReference type="InterPro" id="IPR013766">
    <property type="entry name" value="Thioredoxin_domain"/>
</dbReference>
<dbReference type="GO" id="GO:0016491">
    <property type="term" value="F:oxidoreductase activity"/>
    <property type="evidence" value="ECO:0007669"/>
    <property type="project" value="InterPro"/>
</dbReference>
<proteinExistence type="predicted"/>
<dbReference type="CDD" id="cd02970">
    <property type="entry name" value="PRX_like2"/>
    <property type="match status" value="1"/>
</dbReference>
<dbReference type="InterPro" id="IPR036249">
    <property type="entry name" value="Thioredoxin-like_sf"/>
</dbReference>
<reference evidence="2 3" key="1">
    <citation type="submission" date="2016-10" db="EMBL/GenBank/DDBJ databases">
        <authorList>
            <person name="de Groot N.N."/>
        </authorList>
    </citation>
    <scope>NUCLEOTIDE SEQUENCE [LARGE SCALE GENOMIC DNA]</scope>
    <source>
        <strain evidence="2 3">DSM 15345</strain>
    </source>
</reference>
<dbReference type="AlphaFoldDB" id="A0A1H4E843"/>